<accession>A0A1H4X8V1</accession>
<dbReference type="PIRSF" id="PIRSF000429">
    <property type="entry name" value="Ac-CoA_Ac_transf"/>
    <property type="match status" value="1"/>
</dbReference>
<feature type="active site" description="Acyl-thioester intermediate" evidence="4">
    <location>
        <position position="89"/>
    </location>
</feature>
<evidence type="ECO:0000256" key="1">
    <source>
        <dbReference type="ARBA" id="ARBA00010982"/>
    </source>
</evidence>
<dbReference type="CDD" id="cd00751">
    <property type="entry name" value="thiolase"/>
    <property type="match status" value="1"/>
</dbReference>
<dbReference type="OrthoDB" id="9764638at2"/>
<evidence type="ECO:0000256" key="5">
    <source>
        <dbReference type="RuleBase" id="RU003557"/>
    </source>
</evidence>
<feature type="active site" description="Proton acceptor" evidence="4">
    <location>
        <position position="374"/>
    </location>
</feature>
<dbReference type="InterPro" id="IPR002155">
    <property type="entry name" value="Thiolase"/>
</dbReference>
<dbReference type="Gene3D" id="3.40.47.10">
    <property type="match status" value="2"/>
</dbReference>
<dbReference type="NCBIfam" id="TIGR01930">
    <property type="entry name" value="AcCoA-C-Actrans"/>
    <property type="match status" value="1"/>
</dbReference>
<dbReference type="Proteomes" id="UP000183561">
    <property type="component" value="Unassembled WGS sequence"/>
</dbReference>
<keyword evidence="2 5" id="KW-0808">Transferase</keyword>
<evidence type="ECO:0000259" key="7">
    <source>
        <dbReference type="Pfam" id="PF02803"/>
    </source>
</evidence>
<keyword evidence="9" id="KW-1185">Reference proteome</keyword>
<name>A0A1H4X8V1_9NOCA</name>
<dbReference type="GO" id="GO:0016747">
    <property type="term" value="F:acyltransferase activity, transferring groups other than amino-acyl groups"/>
    <property type="evidence" value="ECO:0007669"/>
    <property type="project" value="InterPro"/>
</dbReference>
<dbReference type="InterPro" id="IPR016039">
    <property type="entry name" value="Thiolase-like"/>
</dbReference>
<protein>
    <submittedName>
        <fullName evidence="8">Acetyl-CoA acyltransferase</fullName>
    </submittedName>
</protein>
<reference evidence="9" key="1">
    <citation type="submission" date="2016-10" db="EMBL/GenBank/DDBJ databases">
        <authorList>
            <person name="Varghese N."/>
            <person name="Submissions S."/>
        </authorList>
    </citation>
    <scope>NUCLEOTIDE SEQUENCE [LARGE SCALE GENOMIC DNA]</scope>
    <source>
        <strain evidence="9">DSM 44498</strain>
    </source>
</reference>
<keyword evidence="3 5" id="KW-0012">Acyltransferase</keyword>
<evidence type="ECO:0000259" key="6">
    <source>
        <dbReference type="Pfam" id="PF00108"/>
    </source>
</evidence>
<dbReference type="InterPro" id="IPR020616">
    <property type="entry name" value="Thiolase_N"/>
</dbReference>
<dbReference type="InterPro" id="IPR020617">
    <property type="entry name" value="Thiolase_C"/>
</dbReference>
<sequence>MRDAVIVDAVRTPVGKRDGALSRMHAVAVSAHVLGALTERTGLEPGLVDDVIWGCVGTLGMQAGCIARSAVLAAGWPEHVPGVTVDRQCGSSQQAVHQAAAGVISGQYDIAVAGGVEMMSVVPLGAAARAGDYGPIYGPQVLGRYNIDRYDQGRGAQMIADEYGITRTEMDRHGLDSHARAAAATDAGRFAGQIAPIEVVDPGGSTRIFDTDEGIRRGGTLEKLATLPSPFAEDSDITAGNASQVSDGSAALLVTTSEIARRHGWRPMARIHTAVVTGTDPVTILKGPIPATALALKKSGLTLDEIGTFEINEAFASVSLAWLRETGADYARMNPNGGAMAIGHPVGGSGARLMTTMVHHMRAEGLRYGLQSMCEGGGMANATILELL</sequence>
<gene>
    <name evidence="8" type="ORF">SAMN04490239_6417</name>
</gene>
<dbReference type="SUPFAM" id="SSF53901">
    <property type="entry name" value="Thiolase-like"/>
    <property type="match status" value="2"/>
</dbReference>
<feature type="active site" description="Proton acceptor" evidence="4">
    <location>
        <position position="344"/>
    </location>
</feature>
<organism evidence="8 9">
    <name type="scientific">Rhodococcus koreensis</name>
    <dbReference type="NCBI Taxonomy" id="99653"/>
    <lineage>
        <taxon>Bacteria</taxon>
        <taxon>Bacillati</taxon>
        <taxon>Actinomycetota</taxon>
        <taxon>Actinomycetes</taxon>
        <taxon>Mycobacteriales</taxon>
        <taxon>Nocardiaceae</taxon>
        <taxon>Rhodococcus</taxon>
    </lineage>
</organism>
<dbReference type="PROSITE" id="PS00737">
    <property type="entry name" value="THIOLASE_2"/>
    <property type="match status" value="1"/>
</dbReference>
<dbReference type="RefSeq" id="WP_072936944.1">
    <property type="nucleotide sequence ID" value="NZ_FNSV01000005.1"/>
</dbReference>
<proteinExistence type="inferred from homology"/>
<dbReference type="Pfam" id="PF00108">
    <property type="entry name" value="Thiolase_N"/>
    <property type="match status" value="1"/>
</dbReference>
<evidence type="ECO:0000313" key="9">
    <source>
        <dbReference type="Proteomes" id="UP000183561"/>
    </source>
</evidence>
<dbReference type="PANTHER" id="PTHR43365">
    <property type="entry name" value="BLR7806 PROTEIN"/>
    <property type="match status" value="1"/>
</dbReference>
<evidence type="ECO:0000256" key="2">
    <source>
        <dbReference type="ARBA" id="ARBA00022679"/>
    </source>
</evidence>
<evidence type="ECO:0000313" key="8">
    <source>
        <dbReference type="EMBL" id="SED01640.1"/>
    </source>
</evidence>
<feature type="domain" description="Thiolase C-terminal" evidence="7">
    <location>
        <begin position="266"/>
        <end position="386"/>
    </location>
</feature>
<comment type="similarity">
    <text evidence="1 5">Belongs to the thiolase-like superfamily. Thiolase family.</text>
</comment>
<feature type="domain" description="Thiolase N-terminal" evidence="6">
    <location>
        <begin position="5"/>
        <end position="257"/>
    </location>
</feature>
<evidence type="ECO:0000256" key="3">
    <source>
        <dbReference type="ARBA" id="ARBA00023315"/>
    </source>
</evidence>
<dbReference type="EMBL" id="FNSV01000005">
    <property type="protein sequence ID" value="SED01640.1"/>
    <property type="molecule type" value="Genomic_DNA"/>
</dbReference>
<dbReference type="PANTHER" id="PTHR43365:SF1">
    <property type="entry name" value="ACETYL-COA C-ACYLTRANSFERASE"/>
    <property type="match status" value="1"/>
</dbReference>
<evidence type="ECO:0000256" key="4">
    <source>
        <dbReference type="PIRSR" id="PIRSR000429-1"/>
    </source>
</evidence>
<dbReference type="AlphaFoldDB" id="A0A1H4X8V1"/>
<dbReference type="InterPro" id="IPR020613">
    <property type="entry name" value="Thiolase_CS"/>
</dbReference>
<dbReference type="Pfam" id="PF02803">
    <property type="entry name" value="Thiolase_C"/>
    <property type="match status" value="1"/>
</dbReference>